<feature type="domain" description="Alpha-D-phosphohexomutase alpha/beta/alpha" evidence="10">
    <location>
        <begin position="234"/>
        <end position="325"/>
    </location>
</feature>
<keyword evidence="6 11" id="KW-0413">Isomerase</keyword>
<evidence type="ECO:0000256" key="3">
    <source>
        <dbReference type="ARBA" id="ARBA00022553"/>
    </source>
</evidence>
<evidence type="ECO:0000259" key="10">
    <source>
        <dbReference type="Pfam" id="PF02880"/>
    </source>
</evidence>
<dbReference type="PANTHER" id="PTHR43771">
    <property type="entry name" value="PHOSPHOMANNOMUTASE"/>
    <property type="match status" value="1"/>
</dbReference>
<comment type="similarity">
    <text evidence="2">Belongs to the phosphohexose mutase family.</text>
</comment>
<name>A0RWJ1_CENSY</name>
<feature type="domain" description="Alpha-D-phosphohexomutase alpha/beta/alpha" evidence="8">
    <location>
        <begin position="6"/>
        <end position="117"/>
    </location>
</feature>
<sequence>MKRTISGIRGVVGGDLGPQDVIKYCGGFAGLAGGTCVIARDTRPSGTMLKEAAAASLMEHGTDVLDLGVAPTPVAFYEAKKHGAGLVVTSSHNPIPWNGLKFILNGRGIDEKELSVITAGPAGAATRVGKEQSITSDYVEQARQVVGTMDSPPDVVVDAGGGAASSIAPELLRSLGCAVDVINAEAEGSSRGPDPTAGGLEKLASVCGERPGFAFDLDGDRMVLVMGGVQQAPDATLALGVSRALRIGCKKFVLSIDTSLAVERLILGKGGEVHRSKVGEANVVSMMLKTGAEAGGEGSSAGFILPSFNMCRDGILASGLVSSMAGSGEADGVLEQMKGYVQIRTAVRPGPGAEMKGIQDRMSEKFGMTDTLDGIKAKAGENSWVLVRESNTEDIMRISVESDDQRDAERLMSEAKGIVEG</sequence>
<dbReference type="GO" id="GO:0004614">
    <property type="term" value="F:phosphoglucomutase activity"/>
    <property type="evidence" value="ECO:0007669"/>
    <property type="project" value="UniProtKB-EC"/>
</dbReference>
<evidence type="ECO:0000259" key="8">
    <source>
        <dbReference type="Pfam" id="PF02878"/>
    </source>
</evidence>
<protein>
    <submittedName>
        <fullName evidence="11">Phosphomannomutase</fullName>
        <ecNumber evidence="11">5.4.2.2</ecNumber>
        <ecNumber evidence="11">5.4.2.8</ecNumber>
    </submittedName>
</protein>
<dbReference type="Gene3D" id="3.40.120.10">
    <property type="entry name" value="Alpha-D-Glucose-1,6-Bisphosphate, subunit A, domain 3"/>
    <property type="match status" value="3"/>
</dbReference>
<dbReference type="InterPro" id="IPR036900">
    <property type="entry name" value="A-D-PHexomutase_C_sf"/>
</dbReference>
<evidence type="ECO:0000256" key="1">
    <source>
        <dbReference type="ARBA" id="ARBA00001946"/>
    </source>
</evidence>
<evidence type="ECO:0000256" key="4">
    <source>
        <dbReference type="ARBA" id="ARBA00022723"/>
    </source>
</evidence>
<dbReference type="InterPro" id="IPR005845">
    <property type="entry name" value="A-D-PHexomutase_a/b/a-II"/>
</dbReference>
<dbReference type="EnsemblBacteria" id="ABK77708">
    <property type="protein sequence ID" value="ABK77708"/>
    <property type="gene ID" value="CENSYa_1078"/>
</dbReference>
<keyword evidence="5" id="KW-0460">Magnesium</keyword>
<feature type="domain" description="Alpha-D-phosphohexomutase alpha/beta/alpha" evidence="9">
    <location>
        <begin position="137"/>
        <end position="225"/>
    </location>
</feature>
<dbReference type="Pfam" id="PF02879">
    <property type="entry name" value="PGM_PMM_II"/>
    <property type="match status" value="1"/>
</dbReference>
<evidence type="ECO:0000259" key="9">
    <source>
        <dbReference type="Pfam" id="PF02879"/>
    </source>
</evidence>
<dbReference type="InterPro" id="IPR005846">
    <property type="entry name" value="A-D-PHexomutase_a/b/a-III"/>
</dbReference>
<dbReference type="Pfam" id="PF02880">
    <property type="entry name" value="PGM_PMM_III"/>
    <property type="match status" value="1"/>
</dbReference>
<dbReference type="SUPFAM" id="SSF55957">
    <property type="entry name" value="Phosphoglucomutase, C-terminal domain"/>
    <property type="match status" value="1"/>
</dbReference>
<evidence type="ECO:0000256" key="2">
    <source>
        <dbReference type="ARBA" id="ARBA00010231"/>
    </source>
</evidence>
<evidence type="ECO:0000313" key="12">
    <source>
        <dbReference type="Proteomes" id="UP000000758"/>
    </source>
</evidence>
<dbReference type="PANTHER" id="PTHR43771:SF1">
    <property type="entry name" value="PHOSPHOMANNOMUTASE"/>
    <property type="match status" value="1"/>
</dbReference>
<keyword evidence="3" id="KW-0597">Phosphoprotein</keyword>
<dbReference type="Gene3D" id="3.30.310.50">
    <property type="entry name" value="Alpha-D-phosphohexomutase, C-terminal domain"/>
    <property type="match status" value="1"/>
</dbReference>
<dbReference type="InterPro" id="IPR005844">
    <property type="entry name" value="A-D-PHexomutase_a/b/a-I"/>
</dbReference>
<dbReference type="Pfam" id="PF02878">
    <property type="entry name" value="PGM_PMM_I"/>
    <property type="match status" value="1"/>
</dbReference>
<gene>
    <name evidence="11" type="ordered locus">CENSYa_1078</name>
</gene>
<keyword evidence="12" id="KW-1185">Reference proteome</keyword>
<dbReference type="EC" id="5.4.2.8" evidence="11"/>
<feature type="domain" description="Alpha-D-phosphohexomutase C-terminal" evidence="7">
    <location>
        <begin position="372"/>
        <end position="414"/>
    </location>
</feature>
<dbReference type="Pfam" id="PF00408">
    <property type="entry name" value="PGM_PMM_IV"/>
    <property type="match status" value="1"/>
</dbReference>
<dbReference type="AlphaFoldDB" id="A0RWJ1"/>
<dbReference type="EC" id="5.4.2.2" evidence="11"/>
<keyword evidence="4" id="KW-0479">Metal-binding</keyword>
<proteinExistence type="inferred from homology"/>
<comment type="cofactor">
    <cofactor evidence="1">
        <name>Mg(2+)</name>
        <dbReference type="ChEBI" id="CHEBI:18420"/>
    </cofactor>
</comment>
<dbReference type="PRINTS" id="PR00509">
    <property type="entry name" value="PGMPMM"/>
</dbReference>
<dbReference type="GO" id="GO:0004615">
    <property type="term" value="F:phosphomannomutase activity"/>
    <property type="evidence" value="ECO:0007669"/>
    <property type="project" value="UniProtKB-EC"/>
</dbReference>
<dbReference type="SUPFAM" id="SSF53738">
    <property type="entry name" value="Phosphoglucomutase, first 3 domains"/>
    <property type="match status" value="3"/>
</dbReference>
<dbReference type="InterPro" id="IPR005843">
    <property type="entry name" value="A-D-PHexomutase_C"/>
</dbReference>
<reference evidence="11 12" key="1">
    <citation type="journal article" date="2006" name="Proc. Natl. Acad. Sci. U.S.A.">
        <title>Genomic analysis of the uncultivated marine crenarchaeote Cenarchaeum symbiosum.</title>
        <authorList>
            <person name="Hallam S.J."/>
            <person name="Konstantinidis K.T."/>
            <person name="Putnam N."/>
            <person name="Schleper C."/>
            <person name="Watanabe Y."/>
            <person name="Sugahara J."/>
            <person name="Preston C."/>
            <person name="de la Torre J."/>
            <person name="Richardson P.M."/>
            <person name="DeLong E.F."/>
        </authorList>
    </citation>
    <scope>NUCLEOTIDE SEQUENCE [LARGE SCALE GENOMIC DNA]</scope>
    <source>
        <strain evidence="12">A</strain>
    </source>
</reference>
<dbReference type="STRING" id="414004.CENSYa_1078"/>
<dbReference type="GO" id="GO:0005975">
    <property type="term" value="P:carbohydrate metabolic process"/>
    <property type="evidence" value="ECO:0007669"/>
    <property type="project" value="InterPro"/>
</dbReference>
<dbReference type="GO" id="GO:0046872">
    <property type="term" value="F:metal ion binding"/>
    <property type="evidence" value="ECO:0007669"/>
    <property type="project" value="UniProtKB-KW"/>
</dbReference>
<evidence type="ECO:0000256" key="5">
    <source>
        <dbReference type="ARBA" id="ARBA00022842"/>
    </source>
</evidence>
<dbReference type="HOGENOM" id="CLU_016950_7_1_2"/>
<dbReference type="KEGG" id="csy:CENSYa_1078"/>
<dbReference type="Proteomes" id="UP000000758">
    <property type="component" value="Chromosome"/>
</dbReference>
<evidence type="ECO:0000256" key="6">
    <source>
        <dbReference type="ARBA" id="ARBA00023235"/>
    </source>
</evidence>
<dbReference type="EMBL" id="DP000238">
    <property type="protein sequence ID" value="ABK77708.1"/>
    <property type="molecule type" value="Genomic_DNA"/>
</dbReference>
<evidence type="ECO:0000259" key="7">
    <source>
        <dbReference type="Pfam" id="PF00408"/>
    </source>
</evidence>
<evidence type="ECO:0000313" key="11">
    <source>
        <dbReference type="EMBL" id="ABK77708.1"/>
    </source>
</evidence>
<dbReference type="InterPro" id="IPR005841">
    <property type="entry name" value="Alpha-D-phosphohexomutase_SF"/>
</dbReference>
<accession>A0RWJ1</accession>
<organism evidence="11 12">
    <name type="scientific">Cenarchaeum symbiosum (strain A)</name>
    <dbReference type="NCBI Taxonomy" id="414004"/>
    <lineage>
        <taxon>Archaea</taxon>
        <taxon>Nitrososphaerota</taxon>
        <taxon>Candidatus Cenarchaeales</taxon>
        <taxon>Candidatus Cenarchaeaceae</taxon>
        <taxon>Candidatus Cenarchaeum</taxon>
    </lineage>
</organism>
<dbReference type="InterPro" id="IPR016055">
    <property type="entry name" value="A-D-PHexomutase_a/b/a-I/II/III"/>
</dbReference>